<dbReference type="KEGG" id="nano:G5V58_02030"/>
<keyword evidence="4" id="KW-1185">Reference proteome</keyword>
<keyword evidence="1" id="KW-1133">Transmembrane helix</keyword>
<organism evidence="3 4">
    <name type="scientific">Nocardioides anomalus</name>
    <dbReference type="NCBI Taxonomy" id="2712223"/>
    <lineage>
        <taxon>Bacteria</taxon>
        <taxon>Bacillati</taxon>
        <taxon>Actinomycetota</taxon>
        <taxon>Actinomycetes</taxon>
        <taxon>Propionibacteriales</taxon>
        <taxon>Nocardioidaceae</taxon>
        <taxon>Nocardioides</taxon>
    </lineage>
</organism>
<name>A0A6G6W909_9ACTN</name>
<feature type="transmembrane region" description="Helical" evidence="1">
    <location>
        <begin position="57"/>
        <end position="77"/>
    </location>
</feature>
<evidence type="ECO:0000259" key="2">
    <source>
        <dbReference type="Pfam" id="PF13559"/>
    </source>
</evidence>
<dbReference type="InterPro" id="IPR025403">
    <property type="entry name" value="TgpA-like_C"/>
</dbReference>
<evidence type="ECO:0000313" key="3">
    <source>
        <dbReference type="EMBL" id="QIG41714.1"/>
    </source>
</evidence>
<gene>
    <name evidence="3" type="ORF">G5V58_02030</name>
</gene>
<sequence length="200" mass="21776">MRLDPPLGPSGDEARSALRRELLRPEYHDQNVFLRILDWLQRKVGSGLDQAQQAPPLSTFMAMVVFLLLAFALAWLVSRARRTASERGLEQPVLTGETVSADELRARAEAALAAGRHEEALVEAFRALTLRQVERGRLGDAPGATAHEVAESLAGEYAGSADQVRRSAGHFDAVLYGDRPATREQAAAVLALDDALVARR</sequence>
<protein>
    <submittedName>
        <fullName evidence="3">DUF4129 domain-containing protein</fullName>
    </submittedName>
</protein>
<evidence type="ECO:0000313" key="4">
    <source>
        <dbReference type="Proteomes" id="UP000502996"/>
    </source>
</evidence>
<reference evidence="3 4" key="1">
    <citation type="submission" date="2020-02" db="EMBL/GenBank/DDBJ databases">
        <title>Full genome sequence of Nocardioides sp. R-3366.</title>
        <authorList>
            <person name="Im W.-T."/>
        </authorList>
    </citation>
    <scope>NUCLEOTIDE SEQUENCE [LARGE SCALE GENOMIC DNA]</scope>
    <source>
        <strain evidence="3 4">R-3366</strain>
    </source>
</reference>
<dbReference type="AlphaFoldDB" id="A0A6G6W909"/>
<keyword evidence="1" id="KW-0472">Membrane</keyword>
<dbReference type="EMBL" id="CP049257">
    <property type="protein sequence ID" value="QIG41714.1"/>
    <property type="molecule type" value="Genomic_DNA"/>
</dbReference>
<evidence type="ECO:0000256" key="1">
    <source>
        <dbReference type="SAM" id="Phobius"/>
    </source>
</evidence>
<dbReference type="Pfam" id="PF13559">
    <property type="entry name" value="DUF4129"/>
    <property type="match status" value="1"/>
</dbReference>
<accession>A0A6G6W909</accession>
<keyword evidence="1" id="KW-0812">Transmembrane</keyword>
<dbReference type="RefSeq" id="WP_165228313.1">
    <property type="nucleotide sequence ID" value="NZ_CP049257.1"/>
</dbReference>
<feature type="domain" description="Protein-glutamine gamma-glutamyltransferase-like C-terminal" evidence="2">
    <location>
        <begin position="124"/>
        <end position="193"/>
    </location>
</feature>
<proteinExistence type="predicted"/>
<dbReference type="Proteomes" id="UP000502996">
    <property type="component" value="Chromosome"/>
</dbReference>